<keyword evidence="1 2" id="KW-0812">Transmembrane</keyword>
<dbReference type="AlphaFoldDB" id="W7X4I3"/>
<dbReference type="GeneID" id="24437722"/>
<keyword evidence="3" id="KW-1185">Reference proteome</keyword>
<keyword evidence="1" id="KW-0472">Membrane</keyword>
<protein>
    <submittedName>
        <fullName evidence="2">Transmembrane protein, putative</fullName>
    </submittedName>
</protein>
<evidence type="ECO:0000313" key="2">
    <source>
        <dbReference type="EMBL" id="EWS74245.1"/>
    </source>
</evidence>
<dbReference type="InParanoid" id="W7X4I3"/>
<feature type="transmembrane region" description="Helical" evidence="1">
    <location>
        <begin position="29"/>
        <end position="55"/>
    </location>
</feature>
<dbReference type="KEGG" id="tet:TTHERM_000190909"/>
<sequence length="210" mass="25545">MSLSEFGNFKYQIINATIYHLHLNLKQPYFYYLYNVIFIALLIKCCCSVFIINYFQQFRAHQNLNYYTYFNFQDKVCNQLFVFLASKDQSYSRCCIQNLVATFQFLIFQICQFSQSQLTFLYKVVYATSLHSYLDSYLYFNQSKEIILPNFIYVKQGQNFYRHNNHPLQQFLMLLFFIQNLEMRAFYYLLLRVLQYLKFCVQQNLHLALN</sequence>
<evidence type="ECO:0000256" key="1">
    <source>
        <dbReference type="SAM" id="Phobius"/>
    </source>
</evidence>
<organism evidence="2 3">
    <name type="scientific">Tetrahymena thermophila (strain SB210)</name>
    <dbReference type="NCBI Taxonomy" id="312017"/>
    <lineage>
        <taxon>Eukaryota</taxon>
        <taxon>Sar</taxon>
        <taxon>Alveolata</taxon>
        <taxon>Ciliophora</taxon>
        <taxon>Intramacronucleata</taxon>
        <taxon>Oligohymenophorea</taxon>
        <taxon>Hymenostomatida</taxon>
        <taxon>Tetrahymenina</taxon>
        <taxon>Tetrahymenidae</taxon>
        <taxon>Tetrahymena</taxon>
    </lineage>
</organism>
<dbReference type="RefSeq" id="XP_012653218.1">
    <property type="nucleotide sequence ID" value="XM_012797764.1"/>
</dbReference>
<reference evidence="3" key="1">
    <citation type="journal article" date="2006" name="PLoS Biol.">
        <title>Macronuclear genome sequence of the ciliate Tetrahymena thermophila, a model eukaryote.</title>
        <authorList>
            <person name="Eisen J.A."/>
            <person name="Coyne R.S."/>
            <person name="Wu M."/>
            <person name="Wu D."/>
            <person name="Thiagarajan M."/>
            <person name="Wortman J.R."/>
            <person name="Badger J.H."/>
            <person name="Ren Q."/>
            <person name="Amedeo P."/>
            <person name="Jones K.M."/>
            <person name="Tallon L.J."/>
            <person name="Delcher A.L."/>
            <person name="Salzberg S.L."/>
            <person name="Silva J.C."/>
            <person name="Haas B.J."/>
            <person name="Majoros W.H."/>
            <person name="Farzad M."/>
            <person name="Carlton J.M."/>
            <person name="Smith R.K. Jr."/>
            <person name="Garg J."/>
            <person name="Pearlman R.E."/>
            <person name="Karrer K.M."/>
            <person name="Sun L."/>
            <person name="Manning G."/>
            <person name="Elde N.C."/>
            <person name="Turkewitz A.P."/>
            <person name="Asai D.J."/>
            <person name="Wilkes D.E."/>
            <person name="Wang Y."/>
            <person name="Cai H."/>
            <person name="Collins K."/>
            <person name="Stewart B.A."/>
            <person name="Lee S.R."/>
            <person name="Wilamowska K."/>
            <person name="Weinberg Z."/>
            <person name="Ruzzo W.L."/>
            <person name="Wloga D."/>
            <person name="Gaertig J."/>
            <person name="Frankel J."/>
            <person name="Tsao C.-C."/>
            <person name="Gorovsky M.A."/>
            <person name="Keeling P.J."/>
            <person name="Waller R.F."/>
            <person name="Patron N.J."/>
            <person name="Cherry J.M."/>
            <person name="Stover N.A."/>
            <person name="Krieger C.J."/>
            <person name="del Toro C."/>
            <person name="Ryder H.F."/>
            <person name="Williamson S.C."/>
            <person name="Barbeau R.A."/>
            <person name="Hamilton E.P."/>
            <person name="Orias E."/>
        </authorList>
    </citation>
    <scope>NUCLEOTIDE SEQUENCE [LARGE SCALE GENOMIC DNA]</scope>
    <source>
        <strain evidence="3">SB210</strain>
    </source>
</reference>
<keyword evidence="1" id="KW-1133">Transmembrane helix</keyword>
<proteinExistence type="predicted"/>
<dbReference type="Proteomes" id="UP000009168">
    <property type="component" value="Unassembled WGS sequence"/>
</dbReference>
<accession>W7X4I3</accession>
<name>W7X4I3_TETTS</name>
<gene>
    <name evidence="2" type="ORF">TTHERM_000190909</name>
</gene>
<dbReference type="EMBL" id="GG662693">
    <property type="protein sequence ID" value="EWS74245.1"/>
    <property type="molecule type" value="Genomic_DNA"/>
</dbReference>
<evidence type="ECO:0000313" key="3">
    <source>
        <dbReference type="Proteomes" id="UP000009168"/>
    </source>
</evidence>